<dbReference type="SUPFAM" id="SSF56281">
    <property type="entry name" value="Metallo-hydrolase/oxidoreductase"/>
    <property type="match status" value="1"/>
</dbReference>
<keyword evidence="4" id="KW-1185">Reference proteome</keyword>
<proteinExistence type="predicted"/>
<dbReference type="KEGG" id="tva:4769556"/>
<evidence type="ECO:0000256" key="1">
    <source>
        <dbReference type="ARBA" id="ARBA00022801"/>
    </source>
</evidence>
<protein>
    <submittedName>
        <fullName evidence="3">Beta lactamase, putative</fullName>
    </submittedName>
</protein>
<gene>
    <name evidence="3" type="ORF">TVAG_081610</name>
</gene>
<keyword evidence="1" id="KW-0378">Hydrolase</keyword>
<sequence length="162" mass="18579">MKFQQIRNATVIITFAGKRFLVDPWLDPKDACDPIPFARDPTQRFPIFPLPLPIEKIIDVDAIIVTHMHVDHFSEYSANLLNKEIPIFAQDEEEKEILDKLGFKHAEVLSKDVTTFGNISIYRTNTNHGEEKIYDAFHMKRAVAGFVLSSPSESKKIYLVAY</sequence>
<dbReference type="EMBL" id="DS113316">
    <property type="protein sequence ID" value="EAY11589.1"/>
    <property type="molecule type" value="Genomic_DNA"/>
</dbReference>
<dbReference type="Pfam" id="PF12706">
    <property type="entry name" value="Lactamase_B_2"/>
    <property type="match status" value="1"/>
</dbReference>
<dbReference type="VEuPathDB" id="TrichDB:TVAG_409640"/>
<dbReference type="InterPro" id="IPR050114">
    <property type="entry name" value="UPF0173_UPF0282_UlaG_hydrolase"/>
</dbReference>
<dbReference type="Gene3D" id="3.60.15.10">
    <property type="entry name" value="Ribonuclease Z/Hydroxyacylglutathione hydrolase-like"/>
    <property type="match status" value="1"/>
</dbReference>
<dbReference type="InterPro" id="IPR036866">
    <property type="entry name" value="RibonucZ/Hydroxyglut_hydro"/>
</dbReference>
<name>A2E6V3_TRIV3</name>
<dbReference type="Proteomes" id="UP000001542">
    <property type="component" value="Unassembled WGS sequence"/>
</dbReference>
<dbReference type="PANTHER" id="PTHR43546:SF9">
    <property type="entry name" value="L-ASCORBATE-6-PHOSPHATE LACTONASE ULAG-RELATED"/>
    <property type="match status" value="1"/>
</dbReference>
<dbReference type="PANTHER" id="PTHR43546">
    <property type="entry name" value="UPF0173 METAL-DEPENDENT HYDROLASE MJ1163-RELATED"/>
    <property type="match status" value="1"/>
</dbReference>
<organism evidence="3 4">
    <name type="scientific">Trichomonas vaginalis (strain ATCC PRA-98 / G3)</name>
    <dbReference type="NCBI Taxonomy" id="412133"/>
    <lineage>
        <taxon>Eukaryota</taxon>
        <taxon>Metamonada</taxon>
        <taxon>Parabasalia</taxon>
        <taxon>Trichomonadida</taxon>
        <taxon>Trichomonadidae</taxon>
        <taxon>Trichomonas</taxon>
    </lineage>
</organism>
<accession>A2E6V3</accession>
<dbReference type="GO" id="GO:0016787">
    <property type="term" value="F:hydrolase activity"/>
    <property type="evidence" value="ECO:0000318"/>
    <property type="project" value="GO_Central"/>
</dbReference>
<reference evidence="3" key="1">
    <citation type="submission" date="2006-10" db="EMBL/GenBank/DDBJ databases">
        <authorList>
            <person name="Amadeo P."/>
            <person name="Zhao Q."/>
            <person name="Wortman J."/>
            <person name="Fraser-Liggett C."/>
            <person name="Carlton J."/>
        </authorList>
    </citation>
    <scope>NUCLEOTIDE SEQUENCE</scope>
    <source>
        <strain evidence="3">G3</strain>
    </source>
</reference>
<dbReference type="InParanoid" id="A2E6V3"/>
<dbReference type="InterPro" id="IPR001279">
    <property type="entry name" value="Metallo-B-lactamas"/>
</dbReference>
<feature type="domain" description="Metallo-beta-lactamase" evidence="2">
    <location>
        <begin position="19"/>
        <end position="154"/>
    </location>
</feature>
<dbReference type="AlphaFoldDB" id="A2E6V3"/>
<evidence type="ECO:0000313" key="4">
    <source>
        <dbReference type="Proteomes" id="UP000001542"/>
    </source>
</evidence>
<reference evidence="3" key="2">
    <citation type="journal article" date="2007" name="Science">
        <title>Draft genome sequence of the sexually transmitted pathogen Trichomonas vaginalis.</title>
        <authorList>
            <person name="Carlton J.M."/>
            <person name="Hirt R.P."/>
            <person name="Silva J.C."/>
            <person name="Delcher A.L."/>
            <person name="Schatz M."/>
            <person name="Zhao Q."/>
            <person name="Wortman J.R."/>
            <person name="Bidwell S.L."/>
            <person name="Alsmark U.C.M."/>
            <person name="Besteiro S."/>
            <person name="Sicheritz-Ponten T."/>
            <person name="Noel C.J."/>
            <person name="Dacks J.B."/>
            <person name="Foster P.G."/>
            <person name="Simillion C."/>
            <person name="Van de Peer Y."/>
            <person name="Miranda-Saavedra D."/>
            <person name="Barton G.J."/>
            <person name="Westrop G.D."/>
            <person name="Mueller S."/>
            <person name="Dessi D."/>
            <person name="Fiori P.L."/>
            <person name="Ren Q."/>
            <person name="Paulsen I."/>
            <person name="Zhang H."/>
            <person name="Bastida-Corcuera F.D."/>
            <person name="Simoes-Barbosa A."/>
            <person name="Brown M.T."/>
            <person name="Hayes R.D."/>
            <person name="Mukherjee M."/>
            <person name="Okumura C.Y."/>
            <person name="Schneider R."/>
            <person name="Smith A.J."/>
            <person name="Vanacova S."/>
            <person name="Villalvazo M."/>
            <person name="Haas B.J."/>
            <person name="Pertea M."/>
            <person name="Feldblyum T.V."/>
            <person name="Utterback T.R."/>
            <person name="Shu C.L."/>
            <person name="Osoegawa K."/>
            <person name="de Jong P.J."/>
            <person name="Hrdy I."/>
            <person name="Horvathova L."/>
            <person name="Zubacova Z."/>
            <person name="Dolezal P."/>
            <person name="Malik S.B."/>
            <person name="Logsdon J.M. Jr."/>
            <person name="Henze K."/>
            <person name="Gupta A."/>
            <person name="Wang C.C."/>
            <person name="Dunne R.L."/>
            <person name="Upcroft J.A."/>
            <person name="Upcroft P."/>
            <person name="White O."/>
            <person name="Salzberg S.L."/>
            <person name="Tang P."/>
            <person name="Chiu C.-H."/>
            <person name="Lee Y.-S."/>
            <person name="Embley T.M."/>
            <person name="Coombs G.H."/>
            <person name="Mottram J.C."/>
            <person name="Tachezy J."/>
            <person name="Fraser-Liggett C.M."/>
            <person name="Johnson P.J."/>
        </authorList>
    </citation>
    <scope>NUCLEOTIDE SEQUENCE [LARGE SCALE GENOMIC DNA]</scope>
    <source>
        <strain evidence="3">G3</strain>
    </source>
</reference>
<evidence type="ECO:0000259" key="2">
    <source>
        <dbReference type="Pfam" id="PF12706"/>
    </source>
</evidence>
<dbReference type="OrthoDB" id="332863at2759"/>
<dbReference type="VEuPathDB" id="TrichDB:TVAGG3_0493200"/>
<evidence type="ECO:0000313" key="3">
    <source>
        <dbReference type="EMBL" id="EAY11589.1"/>
    </source>
</evidence>
<dbReference type="RefSeq" id="XP_001323812.1">
    <property type="nucleotide sequence ID" value="XM_001323777.1"/>
</dbReference>